<organism evidence="3 4">
    <name type="scientific">Bacillus subtilis</name>
    <dbReference type="NCBI Taxonomy" id="1423"/>
    <lineage>
        <taxon>Bacteria</taxon>
        <taxon>Bacillati</taxon>
        <taxon>Bacillota</taxon>
        <taxon>Bacilli</taxon>
        <taxon>Bacillales</taxon>
        <taxon>Bacillaceae</taxon>
        <taxon>Bacillus</taxon>
    </lineage>
</organism>
<dbReference type="AlphaFoldDB" id="A0AAQ3ENI3"/>
<accession>A0AAQ3ENI3</accession>
<dbReference type="Gene3D" id="2.160.20.10">
    <property type="entry name" value="Single-stranded right-handed beta-helix, Pectin lyase-like"/>
    <property type="match status" value="1"/>
</dbReference>
<dbReference type="InterPro" id="IPR006626">
    <property type="entry name" value="PbH1"/>
</dbReference>
<gene>
    <name evidence="3" type="ORF">QL281_13275</name>
</gene>
<dbReference type="Gene3D" id="2.160.10.20">
    <property type="entry name" value="Insect antifreeze protein"/>
    <property type="match status" value="1"/>
</dbReference>
<dbReference type="Gene3D" id="4.10.80.40">
    <property type="entry name" value="succinate dehydrogenase protein domain"/>
    <property type="match status" value="1"/>
</dbReference>
<name>A0AAQ3ENI3_BACIU</name>
<dbReference type="InterPro" id="IPR011050">
    <property type="entry name" value="Pectin_lyase_fold/virulence"/>
</dbReference>
<protein>
    <submittedName>
        <fullName evidence="3">Peptidase G2 autoproteolytic cleavage domain-containing protein</fullName>
    </submittedName>
</protein>
<dbReference type="InterPro" id="IPR024535">
    <property type="entry name" value="RHGA/B-epi-like_pectate_lyase"/>
</dbReference>
<proteinExistence type="predicted"/>
<feature type="domain" description="Peptidase G2 IMC autoproteolytic cleavage" evidence="1">
    <location>
        <begin position="636"/>
        <end position="851"/>
    </location>
</feature>
<dbReference type="Pfam" id="PF11962">
    <property type="entry name" value="Peptidase_G2"/>
    <property type="match status" value="1"/>
</dbReference>
<evidence type="ECO:0000313" key="4">
    <source>
        <dbReference type="Proteomes" id="UP001229422"/>
    </source>
</evidence>
<feature type="domain" description="Rhamnogalacturonase A/B/Epimerase-like pectate lyase" evidence="2">
    <location>
        <begin position="121"/>
        <end position="322"/>
    </location>
</feature>
<sequence>MSFRLIKDYDTTRNARYIAQQRADAETIEDGLNSLDDAIKTHKTSRTAHTSDQITHKGFSLRTYVESLYNRMRNLILNADGTNVKEVVDARVDTDGNIAPLLKERLDHDYMRLNNRIKRVVHVDDYGAVADGSTDSSDAIVRAVGNGKVKIKLGPGVYVVRGVKLKSDVIFEGDGMDNTTLILHDETPSDEWVITNADHQGGNKNIVIRDMTLDWNRERQNGTMKAMGGVKSSCLLLAQVKNAWVQRVRTVNPALHGIDISAPTYDISDSDYTKNGCDSIWIDRCICEGYGDDGITTHYSKNIFITNNRCLYPSGTAHALGKANSNGIEVDDGSKDVWLFNNYTEGNVRGVEVKAHAKWPAPSNVHVHGHYSFRDVRAYDIRHIGHHYANEPWSETARDVTIVDCTAREPIYNDLYAGLAPKALVISAYQRVLVSDFRAIGDPTYDYKGTDIIAFQYKGRKINVNGLQIYGFAKAGSDVRIYGGDQRADDVHISNFAIHDSAPVGIGIGGGVYYVTLSNGIVHTRGGTTGITSPNNQATIIAVRAVGYADAAVLAGQKYKVVPNNIKGGFRAAANTGSALTDSSAIIANTGSAIAKGERNFIAGNAGGASTEGSRNGVMFSYDSHTTGDGGSSGVMFSRATKNSKSYSLAMGHGTGNASESNKKIELSAEYGTVRATGAVESTSNLKDFAEYFESIDGKKIEASYLVALDGDKIRKADKGDKILGVVSKTAGLVLGGSAFYWNDRYLHDEFGGLIYHEIVEDGRTVTVPVENPDYDPTVEYTPREERDEWHVIGLIGQVYVRIDETVSVGDSVSAIKGIATKAESNGYGTVMKIKTSYDAEKGYGVAQMIVTPQH</sequence>
<dbReference type="InterPro" id="IPR021865">
    <property type="entry name" value="Peptidase_G2"/>
</dbReference>
<evidence type="ECO:0000259" key="2">
    <source>
        <dbReference type="Pfam" id="PF12708"/>
    </source>
</evidence>
<dbReference type="RefSeq" id="WP_041336189.1">
    <property type="nucleotide sequence ID" value="NZ_CP125292.1"/>
</dbReference>
<reference evidence="3" key="1">
    <citation type="submission" date="2023-05" db="EMBL/GenBank/DDBJ databases">
        <title>Complete genome sequence of Bacillus subtilis SRCM117797 isolated from Soybean paste.</title>
        <authorList>
            <person name="Abraha H.B."/>
            <person name="Kim K.-P."/>
            <person name="Ryu M.-S."/>
            <person name="Jeong D.-Y."/>
        </authorList>
    </citation>
    <scope>NUCLEOTIDE SEQUENCE</scope>
    <source>
        <strain evidence="3">SRCM117797</strain>
    </source>
</reference>
<dbReference type="EMBL" id="CP125292">
    <property type="protein sequence ID" value="WHM19884.1"/>
    <property type="molecule type" value="Genomic_DNA"/>
</dbReference>
<dbReference type="Proteomes" id="UP001229422">
    <property type="component" value="Chromosome"/>
</dbReference>
<evidence type="ECO:0000313" key="3">
    <source>
        <dbReference type="EMBL" id="WHM19884.1"/>
    </source>
</evidence>
<dbReference type="SMART" id="SM00710">
    <property type="entry name" value="PbH1"/>
    <property type="match status" value="6"/>
</dbReference>
<evidence type="ECO:0000259" key="1">
    <source>
        <dbReference type="Pfam" id="PF11962"/>
    </source>
</evidence>
<dbReference type="Gene3D" id="2.40.300.10">
    <property type="entry name" value="Head decoration protein D"/>
    <property type="match status" value="1"/>
</dbReference>
<dbReference type="SUPFAM" id="SSF51126">
    <property type="entry name" value="Pectin lyase-like"/>
    <property type="match status" value="1"/>
</dbReference>
<dbReference type="Pfam" id="PF12708">
    <property type="entry name" value="Pect-lyase_RHGA_epim"/>
    <property type="match status" value="1"/>
</dbReference>
<dbReference type="InterPro" id="IPR012334">
    <property type="entry name" value="Pectin_lyas_fold"/>
</dbReference>